<keyword evidence="2" id="KW-1185">Reference proteome</keyword>
<accession>A0ABV6FW58</accession>
<evidence type="ECO:0000313" key="2">
    <source>
        <dbReference type="Proteomes" id="UP001589797"/>
    </source>
</evidence>
<evidence type="ECO:0000313" key="1">
    <source>
        <dbReference type="EMBL" id="MFC0263535.1"/>
    </source>
</evidence>
<sequence length="72" mass="7969">MAYFDKVWTDEFISAGSQIIQRPHQNNGHPLLQQGYLGNKLFFGGTETATQSPGYKEGAVVSAKELVKKVKL</sequence>
<comment type="caution">
    <text evidence="1">The sequence shown here is derived from an EMBL/GenBank/DDBJ whole genome shotgun (WGS) entry which is preliminary data.</text>
</comment>
<gene>
    <name evidence="1" type="ORF">ACFFIP_12660</name>
</gene>
<evidence type="ECO:0008006" key="3">
    <source>
        <dbReference type="Google" id="ProtNLM"/>
    </source>
</evidence>
<dbReference type="InterPro" id="IPR036188">
    <property type="entry name" value="FAD/NAD-bd_sf"/>
</dbReference>
<dbReference type="Proteomes" id="UP001589797">
    <property type="component" value="Unassembled WGS sequence"/>
</dbReference>
<name>A0ABV6FW58_9BACT</name>
<reference evidence="1 2" key="1">
    <citation type="submission" date="2024-09" db="EMBL/GenBank/DDBJ databases">
        <authorList>
            <person name="Sun Q."/>
            <person name="Mori K."/>
        </authorList>
    </citation>
    <scope>NUCLEOTIDE SEQUENCE [LARGE SCALE GENOMIC DNA]</scope>
    <source>
        <strain evidence="1 2">CCM 7650</strain>
    </source>
</reference>
<protein>
    <recommendedName>
        <fullName evidence="3">Flavin containing amine oxidoreductase</fullName>
    </recommendedName>
</protein>
<proteinExistence type="predicted"/>
<dbReference type="EMBL" id="JBHLWI010000036">
    <property type="protein sequence ID" value="MFC0263535.1"/>
    <property type="molecule type" value="Genomic_DNA"/>
</dbReference>
<dbReference type="RefSeq" id="WP_382388021.1">
    <property type="nucleotide sequence ID" value="NZ_JBHLWI010000036.1"/>
</dbReference>
<organism evidence="1 2">
    <name type="scientific">Fontibacter flavus</name>
    <dbReference type="NCBI Taxonomy" id="654838"/>
    <lineage>
        <taxon>Bacteria</taxon>
        <taxon>Pseudomonadati</taxon>
        <taxon>Bacteroidota</taxon>
        <taxon>Cytophagia</taxon>
        <taxon>Cytophagales</taxon>
        <taxon>Cyclobacteriaceae</taxon>
        <taxon>Fontibacter</taxon>
    </lineage>
</organism>
<dbReference type="Gene3D" id="3.50.50.60">
    <property type="entry name" value="FAD/NAD(P)-binding domain"/>
    <property type="match status" value="1"/>
</dbReference>